<accession>Q0YRV3</accession>
<name>Q0YRV3_9CHLB</name>
<evidence type="ECO:0000313" key="2">
    <source>
        <dbReference type="EMBL" id="EAT59034.1"/>
    </source>
</evidence>
<sequence length="129" mass="14412">MRGKHHAVLYLYGNDTTKPNRTMEQQDKFYKGLFFGAVLGAAAGTIMGLLFAPHKGTETQQIISGKVKHAIDKASELYESSEHDAAYNNDAKKRSQEIIDTARDEAKIILNEANSIIREIKGYPKTQEN</sequence>
<feature type="transmembrane region" description="Helical" evidence="1">
    <location>
        <begin position="33"/>
        <end position="52"/>
    </location>
</feature>
<keyword evidence="1" id="KW-0472">Membrane</keyword>
<proteinExistence type="predicted"/>
<reference evidence="2 3" key="1">
    <citation type="submission" date="2006-07" db="EMBL/GenBank/DDBJ databases">
        <title>Annotation of the draft genome assembly of Chlorobium ferroxidans DSM 13031.</title>
        <authorList>
            <consortium name="US DOE Joint Genome Institute (JGI-ORNL)"/>
            <person name="Larimer F."/>
            <person name="Land M."/>
            <person name="Hauser L."/>
        </authorList>
    </citation>
    <scope>NUCLEOTIDE SEQUENCE [LARGE SCALE GENOMIC DNA]</scope>
    <source>
        <strain evidence="2 3">DSM 13031</strain>
    </source>
</reference>
<dbReference type="Proteomes" id="UP000004162">
    <property type="component" value="Unassembled WGS sequence"/>
</dbReference>
<protein>
    <recommendedName>
        <fullName evidence="4">Gas vesicle protein</fullName>
    </recommendedName>
</protein>
<evidence type="ECO:0000313" key="3">
    <source>
        <dbReference type="Proteomes" id="UP000004162"/>
    </source>
</evidence>
<keyword evidence="3" id="KW-1185">Reference proteome</keyword>
<dbReference type="Pfam" id="PF12732">
    <property type="entry name" value="YtxH"/>
    <property type="match status" value="1"/>
</dbReference>
<gene>
    <name evidence="2" type="ORF">CferDRAFT_1033</name>
</gene>
<organism evidence="2 3">
    <name type="scientific">Chlorobium ferrooxidans DSM 13031</name>
    <dbReference type="NCBI Taxonomy" id="377431"/>
    <lineage>
        <taxon>Bacteria</taxon>
        <taxon>Pseudomonadati</taxon>
        <taxon>Chlorobiota</taxon>
        <taxon>Chlorobiia</taxon>
        <taxon>Chlorobiales</taxon>
        <taxon>Chlorobiaceae</taxon>
        <taxon>Chlorobium/Pelodictyon group</taxon>
        <taxon>Chlorobium</taxon>
    </lineage>
</organism>
<keyword evidence="1" id="KW-1133">Transmembrane helix</keyword>
<evidence type="ECO:0000256" key="1">
    <source>
        <dbReference type="SAM" id="Phobius"/>
    </source>
</evidence>
<dbReference type="InterPro" id="IPR024623">
    <property type="entry name" value="YtxH"/>
</dbReference>
<reference evidence="2 3" key="2">
    <citation type="submission" date="2006-07" db="EMBL/GenBank/DDBJ databases">
        <title>Sequencing of the draft genome and assembly of Chlorobium ferroxidans DSM 13031.</title>
        <authorList>
            <consortium name="US DOE Joint Genome Institute (JGI-PGF)"/>
            <person name="Copeland A."/>
            <person name="Lucas S."/>
            <person name="Lapidus A."/>
            <person name="Barry K."/>
            <person name="Glavina del Rio T."/>
            <person name="Dalin E."/>
            <person name="Tice H."/>
            <person name="Bruce D."/>
            <person name="Pitluck S."/>
            <person name="Richardson P."/>
        </authorList>
    </citation>
    <scope>NUCLEOTIDE SEQUENCE [LARGE SCALE GENOMIC DNA]</scope>
    <source>
        <strain evidence="2 3">DSM 13031</strain>
    </source>
</reference>
<dbReference type="EMBL" id="AASE01000008">
    <property type="protein sequence ID" value="EAT59034.1"/>
    <property type="molecule type" value="Genomic_DNA"/>
</dbReference>
<evidence type="ECO:0008006" key="4">
    <source>
        <dbReference type="Google" id="ProtNLM"/>
    </source>
</evidence>
<keyword evidence="1" id="KW-0812">Transmembrane</keyword>
<comment type="caution">
    <text evidence="2">The sequence shown here is derived from an EMBL/GenBank/DDBJ whole genome shotgun (WGS) entry which is preliminary data.</text>
</comment>
<dbReference type="AlphaFoldDB" id="Q0YRV3"/>